<feature type="transmembrane region" description="Helical" evidence="1">
    <location>
        <begin position="6"/>
        <end position="30"/>
    </location>
</feature>
<dbReference type="Pfam" id="PF10861">
    <property type="entry name" value="DUF2784"/>
    <property type="match status" value="1"/>
</dbReference>
<proteinExistence type="predicted"/>
<evidence type="ECO:0000313" key="3">
    <source>
        <dbReference type="Proteomes" id="UP000198644"/>
    </source>
</evidence>
<feature type="transmembrane region" description="Helical" evidence="1">
    <location>
        <begin position="42"/>
        <end position="64"/>
    </location>
</feature>
<gene>
    <name evidence="2" type="ORF">SAMN05216203_2840</name>
</gene>
<evidence type="ECO:0000313" key="2">
    <source>
        <dbReference type="EMBL" id="SFR76066.1"/>
    </source>
</evidence>
<dbReference type="InterPro" id="IPR021218">
    <property type="entry name" value="DUF2784"/>
</dbReference>
<keyword evidence="1" id="KW-1133">Transmembrane helix</keyword>
<feature type="transmembrane region" description="Helical" evidence="1">
    <location>
        <begin position="103"/>
        <end position="123"/>
    </location>
</feature>
<dbReference type="EMBL" id="FOYW01000002">
    <property type="protein sequence ID" value="SFR76066.1"/>
    <property type="molecule type" value="Genomic_DNA"/>
</dbReference>
<keyword evidence="1" id="KW-0472">Membrane</keyword>
<dbReference type="Proteomes" id="UP000198644">
    <property type="component" value="Unassembled WGS sequence"/>
</dbReference>
<reference evidence="2 3" key="1">
    <citation type="submission" date="2016-10" db="EMBL/GenBank/DDBJ databases">
        <authorList>
            <person name="de Groot N.N."/>
        </authorList>
    </citation>
    <scope>NUCLEOTIDE SEQUENCE [LARGE SCALE GENOMIC DNA]</scope>
    <source>
        <strain evidence="2 3">CGMCC 1.9167</strain>
    </source>
</reference>
<accession>A0A1I6JAV1</accession>
<dbReference type="OrthoDB" id="370375at2"/>
<keyword evidence="1" id="KW-0812">Transmembrane</keyword>
<sequence length="129" mass="14987">MPWQLLADAVLTVHLGVVIFVVFGLGVILVGNLRHWRWVNHLWFRLLHLAAIGVVVAQAWLGVICPLTTLEMWLRGRAGKAGYEGGFIQHWMQELLYYEAPPWVFIVLYTGFGLLVLASWWWFPPRRRH</sequence>
<keyword evidence="3" id="KW-1185">Reference proteome</keyword>
<dbReference type="RefSeq" id="WP_092015044.1">
    <property type="nucleotide sequence ID" value="NZ_FOYW01000002.1"/>
</dbReference>
<dbReference type="AlphaFoldDB" id="A0A1I6JAV1"/>
<organism evidence="2 3">
    <name type="scientific">Marinobacter daqiaonensis</name>
    <dbReference type="NCBI Taxonomy" id="650891"/>
    <lineage>
        <taxon>Bacteria</taxon>
        <taxon>Pseudomonadati</taxon>
        <taxon>Pseudomonadota</taxon>
        <taxon>Gammaproteobacteria</taxon>
        <taxon>Pseudomonadales</taxon>
        <taxon>Marinobacteraceae</taxon>
        <taxon>Marinobacter</taxon>
    </lineage>
</organism>
<dbReference type="STRING" id="650891.SAMN05216203_2840"/>
<protein>
    <recommendedName>
        <fullName evidence="4">DUF2784 domain-containing protein</fullName>
    </recommendedName>
</protein>
<name>A0A1I6JAV1_9GAMM</name>
<evidence type="ECO:0000256" key="1">
    <source>
        <dbReference type="SAM" id="Phobius"/>
    </source>
</evidence>
<evidence type="ECO:0008006" key="4">
    <source>
        <dbReference type="Google" id="ProtNLM"/>
    </source>
</evidence>